<protein>
    <submittedName>
        <fullName evidence="8">GMC family oxidoreductase</fullName>
    </submittedName>
</protein>
<comment type="similarity">
    <text evidence="2">Belongs to the GMC oxidoreductase family.</text>
</comment>
<organism evidence="8 9">
    <name type="scientific">Arsenicibacter rosenii</name>
    <dbReference type="NCBI Taxonomy" id="1750698"/>
    <lineage>
        <taxon>Bacteria</taxon>
        <taxon>Pseudomonadati</taxon>
        <taxon>Bacteroidota</taxon>
        <taxon>Cytophagia</taxon>
        <taxon>Cytophagales</taxon>
        <taxon>Spirosomataceae</taxon>
        <taxon>Arsenicibacter</taxon>
    </lineage>
</organism>
<dbReference type="InterPro" id="IPR007867">
    <property type="entry name" value="GMC_OxRtase_C"/>
</dbReference>
<evidence type="ECO:0000256" key="2">
    <source>
        <dbReference type="ARBA" id="ARBA00010790"/>
    </source>
</evidence>
<comment type="cofactor">
    <cofactor evidence="1">
        <name>FAD</name>
        <dbReference type="ChEBI" id="CHEBI:57692"/>
    </cofactor>
</comment>
<evidence type="ECO:0000256" key="3">
    <source>
        <dbReference type="ARBA" id="ARBA00022630"/>
    </source>
</evidence>
<evidence type="ECO:0000256" key="4">
    <source>
        <dbReference type="ARBA" id="ARBA00022827"/>
    </source>
</evidence>
<accession>A0A1S2VIK4</accession>
<dbReference type="PANTHER" id="PTHR42784">
    <property type="entry name" value="PYRANOSE 2-OXIDASE"/>
    <property type="match status" value="1"/>
</dbReference>
<dbReference type="EMBL" id="MORL01000006">
    <property type="protein sequence ID" value="OIN58543.1"/>
    <property type="molecule type" value="Genomic_DNA"/>
</dbReference>
<dbReference type="SUPFAM" id="SSF51905">
    <property type="entry name" value="FAD/NAD(P)-binding domain"/>
    <property type="match status" value="1"/>
</dbReference>
<keyword evidence="4" id="KW-0274">FAD</keyword>
<dbReference type="AlphaFoldDB" id="A0A1S2VIK4"/>
<dbReference type="Pfam" id="PF05199">
    <property type="entry name" value="GMC_oxred_C"/>
    <property type="match status" value="1"/>
</dbReference>
<dbReference type="InterPro" id="IPR000172">
    <property type="entry name" value="GMC_OxRdtase_N"/>
</dbReference>
<evidence type="ECO:0000259" key="7">
    <source>
        <dbReference type="Pfam" id="PF05199"/>
    </source>
</evidence>
<dbReference type="Gene3D" id="3.50.50.60">
    <property type="entry name" value="FAD/NAD(P)-binding domain"/>
    <property type="match status" value="2"/>
</dbReference>
<dbReference type="InterPro" id="IPR036188">
    <property type="entry name" value="FAD/NAD-bd_sf"/>
</dbReference>
<dbReference type="SUPFAM" id="SSF54373">
    <property type="entry name" value="FAD-linked reductases, C-terminal domain"/>
    <property type="match status" value="1"/>
</dbReference>
<gene>
    <name evidence="8" type="ORF">BLX24_13285</name>
</gene>
<dbReference type="PANTHER" id="PTHR42784:SF1">
    <property type="entry name" value="PYRANOSE 2-OXIDASE"/>
    <property type="match status" value="1"/>
</dbReference>
<keyword evidence="3" id="KW-0285">Flavoprotein</keyword>
<name>A0A1S2VIK4_9BACT</name>
<feature type="domain" description="Glucose-methanol-choline oxidoreductase C-terminal" evidence="7">
    <location>
        <begin position="437"/>
        <end position="556"/>
    </location>
</feature>
<sequence length="573" mass="63952">MSNLNTTVNKTHTYDAIVIGSGISGGWAAKELCEKGLKTLVLERGRMVNHVEDYPTANLEHWEFPHRGALTDEDKQAYHVQTRSGFVNETNKHFFNNDLDAPYTETKRFDWIRGNQVGGRSLMWGKQCYRWSDLDFEANAKEGIAIDWPIRYKDIEPWYTYAEKFVGISGEKLGLSHLPDGYFLPPMEMNCLEKHVRKQIESKFKGRHMTVGRVAHLTEPQPWHLELGRAQCQYRNRCSRGCPYGAYFSSNAATLPAANLTKNLTVRPGSAVHSIIFDEKTQRATGVRIVDTETKEMIEFYAKIIFCNASTLGTTSILLNSTSTRFPNGMGNDSGELGHNLMDHHYRLGAMGAYDGFEDQYYKGRRPNGIFIPRFRNLDAATRTDKFLRGYDYQGAAGRGNWGRGVNTEGVGGAFKDALLDPGGWGMSLVGFGECLPYHENHVTLNQDKKDKWGLPTLTIDAEFKDNEMKMREQIKADAVEMLEAAGLKNVAPFDYSGGIGVGVHEMGTARMGRDPKTSVLNGNNQIHAVPNVFVTDGACMTSSSCVNPSITYMALTARAVDFAVNESKKGNI</sequence>
<evidence type="ECO:0000256" key="1">
    <source>
        <dbReference type="ARBA" id="ARBA00001974"/>
    </source>
</evidence>
<keyword evidence="5" id="KW-0560">Oxidoreductase</keyword>
<dbReference type="OrthoDB" id="1154541at2"/>
<reference evidence="8 9" key="1">
    <citation type="submission" date="2016-10" db="EMBL/GenBank/DDBJ databases">
        <title>Arsenicibacter rosenii gen. nov., sp. nov., an efficient arsenic-methylating bacterium isolated from an arsenic-contaminated paddy soil.</title>
        <authorList>
            <person name="Huang K."/>
        </authorList>
    </citation>
    <scope>NUCLEOTIDE SEQUENCE [LARGE SCALE GENOMIC DNA]</scope>
    <source>
        <strain evidence="8 9">SM-1</strain>
    </source>
</reference>
<dbReference type="GO" id="GO:0050660">
    <property type="term" value="F:flavin adenine dinucleotide binding"/>
    <property type="evidence" value="ECO:0007669"/>
    <property type="project" value="InterPro"/>
</dbReference>
<dbReference type="RefSeq" id="WP_071503652.1">
    <property type="nucleotide sequence ID" value="NZ_MORL01000006.1"/>
</dbReference>
<proteinExistence type="inferred from homology"/>
<dbReference type="GO" id="GO:0016614">
    <property type="term" value="F:oxidoreductase activity, acting on CH-OH group of donors"/>
    <property type="evidence" value="ECO:0007669"/>
    <property type="project" value="InterPro"/>
</dbReference>
<evidence type="ECO:0000313" key="8">
    <source>
        <dbReference type="EMBL" id="OIN58543.1"/>
    </source>
</evidence>
<keyword evidence="9" id="KW-1185">Reference proteome</keyword>
<dbReference type="Proteomes" id="UP000181790">
    <property type="component" value="Unassembled WGS sequence"/>
</dbReference>
<feature type="domain" description="Glucose-methanol-choline oxidoreductase N-terminal" evidence="6">
    <location>
        <begin position="95"/>
        <end position="344"/>
    </location>
</feature>
<comment type="caution">
    <text evidence="8">The sequence shown here is derived from an EMBL/GenBank/DDBJ whole genome shotgun (WGS) entry which is preliminary data.</text>
</comment>
<dbReference type="InterPro" id="IPR051473">
    <property type="entry name" value="P2Ox-like"/>
</dbReference>
<evidence type="ECO:0000256" key="5">
    <source>
        <dbReference type="ARBA" id="ARBA00023002"/>
    </source>
</evidence>
<evidence type="ECO:0000313" key="9">
    <source>
        <dbReference type="Proteomes" id="UP000181790"/>
    </source>
</evidence>
<dbReference type="Pfam" id="PF00732">
    <property type="entry name" value="GMC_oxred_N"/>
    <property type="match status" value="1"/>
</dbReference>
<evidence type="ECO:0000259" key="6">
    <source>
        <dbReference type="Pfam" id="PF00732"/>
    </source>
</evidence>